<feature type="signal peptide" evidence="2">
    <location>
        <begin position="1"/>
        <end position="24"/>
    </location>
</feature>
<dbReference type="InterPro" id="IPR008020">
    <property type="entry name" value="G8P"/>
</dbReference>
<feature type="transmembrane region" description="Helical" evidence="1">
    <location>
        <begin position="45"/>
        <end position="63"/>
    </location>
</feature>
<protein>
    <recommendedName>
        <fullName evidence="5">Phage coat protein</fullName>
    </recommendedName>
</protein>
<dbReference type="Gene3D" id="1.20.5.440">
    <property type="entry name" value="ATP synthase delta/epsilon subunit, C-terminal domain"/>
    <property type="match status" value="1"/>
</dbReference>
<feature type="chain" id="PRO_5046568822" description="Phage coat protein" evidence="2">
    <location>
        <begin position="25"/>
        <end position="67"/>
    </location>
</feature>
<evidence type="ECO:0008006" key="5">
    <source>
        <dbReference type="Google" id="ProtNLM"/>
    </source>
</evidence>
<name>A0ABM8ZXK7_9VIBR</name>
<keyword evidence="1" id="KW-0812">Transmembrane</keyword>
<gene>
    <name evidence="3" type="ORF">VST7929_03035</name>
</gene>
<accession>A0ABM8ZXK7</accession>
<comment type="caution">
    <text evidence="3">The sequence shown here is derived from an EMBL/GenBank/DDBJ whole genome shotgun (WGS) entry which is preliminary data.</text>
</comment>
<keyword evidence="1" id="KW-0472">Membrane</keyword>
<proteinExistence type="predicted"/>
<organism evidence="3 4">
    <name type="scientific">Vibrio stylophorae</name>
    <dbReference type="NCBI Taxonomy" id="659351"/>
    <lineage>
        <taxon>Bacteria</taxon>
        <taxon>Pseudomonadati</taxon>
        <taxon>Pseudomonadota</taxon>
        <taxon>Gammaproteobacteria</taxon>
        <taxon>Vibrionales</taxon>
        <taxon>Vibrionaceae</taxon>
        <taxon>Vibrio</taxon>
    </lineage>
</organism>
<reference evidence="3" key="1">
    <citation type="submission" date="2021-11" db="EMBL/GenBank/DDBJ databases">
        <authorList>
            <person name="Rodrigo-Torres L."/>
            <person name="Arahal R. D."/>
            <person name="Lucena T."/>
        </authorList>
    </citation>
    <scope>NUCLEOTIDE SEQUENCE</scope>
    <source>
        <strain evidence="3">CECT 7929</strain>
    </source>
</reference>
<keyword evidence="4" id="KW-1185">Reference proteome</keyword>
<evidence type="ECO:0000313" key="3">
    <source>
        <dbReference type="EMBL" id="CAH0535461.1"/>
    </source>
</evidence>
<evidence type="ECO:0000313" key="4">
    <source>
        <dbReference type="Proteomes" id="UP000838672"/>
    </source>
</evidence>
<evidence type="ECO:0000256" key="1">
    <source>
        <dbReference type="SAM" id="Phobius"/>
    </source>
</evidence>
<dbReference type="EMBL" id="CAKLDI010000002">
    <property type="protein sequence ID" value="CAH0535461.1"/>
    <property type="molecule type" value="Genomic_DNA"/>
</dbReference>
<evidence type="ECO:0000256" key="2">
    <source>
        <dbReference type="SAM" id="SignalP"/>
    </source>
</evidence>
<keyword evidence="1" id="KW-1133">Transmembrane helix</keyword>
<keyword evidence="2" id="KW-0732">Signal</keyword>
<dbReference type="Proteomes" id="UP000838672">
    <property type="component" value="Unassembled WGS sequence"/>
</dbReference>
<sequence>MKNFKKVVKFGAASLAVVGGHAMAAATDATTALAGVDAGQADITSIGWAMVGLCIVVAVFRYMKRAA</sequence>
<dbReference type="Pfam" id="PF05356">
    <property type="entry name" value="Phage_Coat_B"/>
    <property type="match status" value="1"/>
</dbReference>
<dbReference type="RefSeq" id="WP_237468345.1">
    <property type="nucleotide sequence ID" value="NZ_CAKLDI010000002.1"/>
</dbReference>